<keyword evidence="7" id="KW-0547">Nucleotide-binding</keyword>
<gene>
    <name evidence="11" type="ORF">CLW00_11337</name>
</gene>
<reference evidence="11 12" key="1">
    <citation type="submission" date="2018-03" db="EMBL/GenBank/DDBJ databases">
        <title>Genomic Encyclopedia of Archaeal and Bacterial Type Strains, Phase II (KMG-II): from individual species to whole genera.</title>
        <authorList>
            <person name="Goeker M."/>
        </authorList>
    </citation>
    <scope>NUCLEOTIDE SEQUENCE [LARGE SCALE GENOMIC DNA]</scope>
    <source>
        <strain evidence="11 12">DSM 27929</strain>
    </source>
</reference>
<keyword evidence="5" id="KW-0819">tRNA processing</keyword>
<comment type="subcellular location">
    <subcellularLocation>
        <location evidence="1">Cytoplasm</location>
    </subcellularLocation>
</comment>
<dbReference type="GO" id="GO:0046872">
    <property type="term" value="F:metal ion binding"/>
    <property type="evidence" value="ECO:0007669"/>
    <property type="project" value="UniProtKB-KW"/>
</dbReference>
<dbReference type="NCBIfam" id="TIGR00150">
    <property type="entry name" value="T6A_YjeE"/>
    <property type="match status" value="1"/>
</dbReference>
<keyword evidence="6" id="KW-0479">Metal-binding</keyword>
<accession>A0A2T0WF04</accession>
<evidence type="ECO:0000256" key="5">
    <source>
        <dbReference type="ARBA" id="ARBA00022694"/>
    </source>
</evidence>
<dbReference type="Proteomes" id="UP000238157">
    <property type="component" value="Unassembled WGS sequence"/>
</dbReference>
<keyword evidence="9" id="KW-0460">Magnesium</keyword>
<dbReference type="Pfam" id="PF02367">
    <property type="entry name" value="TsaE"/>
    <property type="match status" value="1"/>
</dbReference>
<dbReference type="AlphaFoldDB" id="A0A2T0WF04"/>
<keyword evidence="12" id="KW-1185">Reference proteome</keyword>
<comment type="similarity">
    <text evidence="2">Belongs to the TsaE family.</text>
</comment>
<evidence type="ECO:0000256" key="2">
    <source>
        <dbReference type="ARBA" id="ARBA00007599"/>
    </source>
</evidence>
<evidence type="ECO:0000256" key="4">
    <source>
        <dbReference type="ARBA" id="ARBA00022490"/>
    </source>
</evidence>
<evidence type="ECO:0000313" key="12">
    <source>
        <dbReference type="Proteomes" id="UP000238157"/>
    </source>
</evidence>
<comment type="caution">
    <text evidence="11">The sequence shown here is derived from an EMBL/GenBank/DDBJ whole genome shotgun (WGS) entry which is preliminary data.</text>
</comment>
<dbReference type="InterPro" id="IPR003442">
    <property type="entry name" value="T6A_TsaE"/>
</dbReference>
<dbReference type="EMBL" id="PVTR01000013">
    <property type="protein sequence ID" value="PRY85289.1"/>
    <property type="molecule type" value="Genomic_DNA"/>
</dbReference>
<evidence type="ECO:0000256" key="1">
    <source>
        <dbReference type="ARBA" id="ARBA00004496"/>
    </source>
</evidence>
<keyword evidence="8" id="KW-0067">ATP-binding</keyword>
<dbReference type="InterPro" id="IPR027417">
    <property type="entry name" value="P-loop_NTPase"/>
</dbReference>
<dbReference type="SUPFAM" id="SSF52540">
    <property type="entry name" value="P-loop containing nucleoside triphosphate hydrolases"/>
    <property type="match status" value="1"/>
</dbReference>
<dbReference type="GO" id="GO:0002949">
    <property type="term" value="P:tRNA threonylcarbamoyladenosine modification"/>
    <property type="evidence" value="ECO:0007669"/>
    <property type="project" value="InterPro"/>
</dbReference>
<evidence type="ECO:0000313" key="11">
    <source>
        <dbReference type="EMBL" id="PRY85289.1"/>
    </source>
</evidence>
<name>A0A2T0WF04_9BACT</name>
<evidence type="ECO:0000256" key="7">
    <source>
        <dbReference type="ARBA" id="ARBA00022741"/>
    </source>
</evidence>
<keyword evidence="4" id="KW-0963">Cytoplasm</keyword>
<protein>
    <recommendedName>
        <fullName evidence="3">tRNA threonylcarbamoyladenosine biosynthesis protein TsaE</fullName>
    </recommendedName>
    <alternativeName>
        <fullName evidence="10">t(6)A37 threonylcarbamoyladenosine biosynthesis protein TsaE</fullName>
    </alternativeName>
</protein>
<evidence type="ECO:0000256" key="8">
    <source>
        <dbReference type="ARBA" id="ARBA00022840"/>
    </source>
</evidence>
<dbReference type="OrthoDB" id="9815896at2"/>
<proteinExistence type="inferred from homology"/>
<dbReference type="GO" id="GO:0005524">
    <property type="term" value="F:ATP binding"/>
    <property type="evidence" value="ECO:0007669"/>
    <property type="project" value="UniProtKB-KW"/>
</dbReference>
<evidence type="ECO:0000256" key="10">
    <source>
        <dbReference type="ARBA" id="ARBA00032441"/>
    </source>
</evidence>
<dbReference type="PANTHER" id="PTHR33540:SF2">
    <property type="entry name" value="TRNA THREONYLCARBAMOYLADENOSINE BIOSYNTHESIS PROTEIN TSAE"/>
    <property type="match status" value="1"/>
</dbReference>
<evidence type="ECO:0000256" key="9">
    <source>
        <dbReference type="ARBA" id="ARBA00022842"/>
    </source>
</evidence>
<evidence type="ECO:0000256" key="3">
    <source>
        <dbReference type="ARBA" id="ARBA00019010"/>
    </source>
</evidence>
<sequence>MTALDQIDQVAKEVIEYCKASYIWVFKGQMGAGKTTLIKSISKVFGIKDVVSSPTFSIINEYHNPEGQIFYHFDFYRIEDPSEVLEIGIEEYFYSQKYCWIEWAEKIPDYIPPDFMLIELHVEEDGSRKITMDKIVNYERHG</sequence>
<dbReference type="PANTHER" id="PTHR33540">
    <property type="entry name" value="TRNA THREONYLCARBAMOYLADENOSINE BIOSYNTHESIS PROTEIN TSAE"/>
    <property type="match status" value="1"/>
</dbReference>
<organism evidence="11 12">
    <name type="scientific">Mongoliibacter ruber</name>
    <dbReference type="NCBI Taxonomy" id="1750599"/>
    <lineage>
        <taxon>Bacteria</taxon>
        <taxon>Pseudomonadati</taxon>
        <taxon>Bacteroidota</taxon>
        <taxon>Cytophagia</taxon>
        <taxon>Cytophagales</taxon>
        <taxon>Cyclobacteriaceae</taxon>
        <taxon>Mongoliibacter</taxon>
    </lineage>
</organism>
<dbReference type="GO" id="GO:0005737">
    <property type="term" value="C:cytoplasm"/>
    <property type="evidence" value="ECO:0007669"/>
    <property type="project" value="UniProtKB-SubCell"/>
</dbReference>
<evidence type="ECO:0000256" key="6">
    <source>
        <dbReference type="ARBA" id="ARBA00022723"/>
    </source>
</evidence>
<dbReference type="Gene3D" id="3.40.50.300">
    <property type="entry name" value="P-loop containing nucleotide triphosphate hydrolases"/>
    <property type="match status" value="1"/>
</dbReference>